<dbReference type="AlphaFoldDB" id="A0A6A0HCC7"/>
<evidence type="ECO:0000256" key="4">
    <source>
        <dbReference type="ARBA" id="ARBA00023136"/>
    </source>
</evidence>
<protein>
    <recommendedName>
        <fullName evidence="6">Bicarbonate transporter-like transmembrane domain-containing protein</fullName>
    </recommendedName>
</protein>
<evidence type="ECO:0000313" key="7">
    <source>
        <dbReference type="EMBL" id="KAA0203372.1"/>
    </source>
</evidence>
<sequence length="150" mass="17101">MSVMPEDEEGETEGITIKVRTFISDFAVIIAILLMVGLDMLIGIHTPKLEVPSKFEPTWEGRGWLIMPFNGNPWWTGLVAVLPALLACILIFMDQQITAVIINRREFKLKVLILFRQLDSYPSGNINFIFYSPSHLFILSKPPHLIRSNF</sequence>
<dbReference type="GO" id="GO:0005886">
    <property type="term" value="C:plasma membrane"/>
    <property type="evidence" value="ECO:0007669"/>
    <property type="project" value="TreeGrafter"/>
</dbReference>
<organism evidence="7">
    <name type="scientific">Hyalella azteca</name>
    <name type="common">Amphipod</name>
    <dbReference type="NCBI Taxonomy" id="294128"/>
    <lineage>
        <taxon>Eukaryota</taxon>
        <taxon>Metazoa</taxon>
        <taxon>Ecdysozoa</taxon>
        <taxon>Arthropoda</taxon>
        <taxon>Crustacea</taxon>
        <taxon>Multicrustacea</taxon>
        <taxon>Malacostraca</taxon>
        <taxon>Eumalacostraca</taxon>
        <taxon>Peracarida</taxon>
        <taxon>Amphipoda</taxon>
        <taxon>Senticaudata</taxon>
        <taxon>Talitrida</taxon>
        <taxon>Talitroidea</taxon>
        <taxon>Hyalellidae</taxon>
        <taxon>Hyalella</taxon>
    </lineage>
</organism>
<dbReference type="Proteomes" id="UP000711488">
    <property type="component" value="Unassembled WGS sequence"/>
</dbReference>
<dbReference type="PANTHER" id="PTHR11453:SF36">
    <property type="entry name" value="ANION EXCHANGE PROTEIN"/>
    <property type="match status" value="1"/>
</dbReference>
<gene>
    <name evidence="7" type="ORF">HAZT_HAZT005527</name>
</gene>
<dbReference type="PANTHER" id="PTHR11453">
    <property type="entry name" value="ANION EXCHANGE PROTEIN"/>
    <property type="match status" value="1"/>
</dbReference>
<evidence type="ECO:0000256" key="3">
    <source>
        <dbReference type="ARBA" id="ARBA00022989"/>
    </source>
</evidence>
<comment type="subcellular location">
    <subcellularLocation>
        <location evidence="1">Membrane</location>
        <topology evidence="1">Multi-pass membrane protein</topology>
    </subcellularLocation>
</comment>
<comment type="caution">
    <text evidence="7">The sequence shown here is derived from an EMBL/GenBank/DDBJ whole genome shotgun (WGS) entry which is preliminary data.</text>
</comment>
<dbReference type="InterPro" id="IPR011531">
    <property type="entry name" value="HCO3_transpt-like_TM_dom"/>
</dbReference>
<proteinExistence type="predicted"/>
<reference evidence="7" key="2">
    <citation type="journal article" date="2018" name="Environ. Sci. Technol.">
        <title>The Toxicogenome of Hyalella azteca: A Model for Sediment Ecotoxicology and Evolutionary Toxicology.</title>
        <authorList>
            <person name="Poynton H.C."/>
            <person name="Hasenbein S."/>
            <person name="Benoit J.B."/>
            <person name="Sepulveda M.S."/>
            <person name="Poelchau M.F."/>
            <person name="Hughes D.S.T."/>
            <person name="Murali S.C."/>
            <person name="Chen S."/>
            <person name="Glastad K.M."/>
            <person name="Goodisman M.A.D."/>
            <person name="Werren J.H."/>
            <person name="Vineis J.H."/>
            <person name="Bowen J.L."/>
            <person name="Friedrich M."/>
            <person name="Jones J."/>
            <person name="Robertson H.M."/>
            <person name="Feyereisen R."/>
            <person name="Mechler-Hickson A."/>
            <person name="Mathers N."/>
            <person name="Lee C.E."/>
            <person name="Colbourne J.K."/>
            <person name="Biales A."/>
            <person name="Johnston J.S."/>
            <person name="Wellborn G.A."/>
            <person name="Rosendale A.J."/>
            <person name="Cridge A.G."/>
            <person name="Munoz-Torres M.C."/>
            <person name="Bain P.A."/>
            <person name="Manny A.R."/>
            <person name="Major K.M."/>
            <person name="Lambert F.N."/>
            <person name="Vulpe C.D."/>
            <person name="Tuck P."/>
            <person name="Blalock B.J."/>
            <person name="Lin Y.Y."/>
            <person name="Smith M.E."/>
            <person name="Ochoa-Acuna H."/>
            <person name="Chen M.M."/>
            <person name="Childers C.P."/>
            <person name="Qu J."/>
            <person name="Dugan S."/>
            <person name="Lee S.L."/>
            <person name="Chao H."/>
            <person name="Dinh H."/>
            <person name="Han Y."/>
            <person name="Doddapaneni H."/>
            <person name="Worley K.C."/>
            <person name="Muzny D.M."/>
            <person name="Gibbs R.A."/>
            <person name="Richards S."/>
        </authorList>
    </citation>
    <scope>NUCLEOTIDE SEQUENCE</scope>
    <source>
        <strain evidence="7">HAZT.00-mixed</strain>
        <tissue evidence="7">Whole organism</tissue>
    </source>
</reference>
<reference evidence="7" key="1">
    <citation type="submission" date="2014-08" db="EMBL/GenBank/DDBJ databases">
        <authorList>
            <person name="Murali S."/>
            <person name="Richards S."/>
            <person name="Bandaranaike D."/>
            <person name="Bellair M."/>
            <person name="Blankenburg K."/>
            <person name="Chao H."/>
            <person name="Dinh H."/>
            <person name="Doddapaneni H."/>
            <person name="Dugan-Rocha S."/>
            <person name="Elkadiri S."/>
            <person name="Gnanaolivu R."/>
            <person name="Hughes D."/>
            <person name="Lee S."/>
            <person name="Li M."/>
            <person name="Ming W."/>
            <person name="Munidasa M."/>
            <person name="Muniz J."/>
            <person name="Nguyen L."/>
            <person name="Osuji N."/>
            <person name="Pu L.-L."/>
            <person name="Puazo M."/>
            <person name="Skinner E."/>
            <person name="Qu C."/>
            <person name="Quiroz J."/>
            <person name="Raj R."/>
            <person name="Weissenberger G."/>
            <person name="Xin Y."/>
            <person name="Zou X."/>
            <person name="Han Y."/>
            <person name="Worley K."/>
            <person name="Muzny D."/>
            <person name="Gibbs R."/>
        </authorList>
    </citation>
    <scope>NUCLEOTIDE SEQUENCE</scope>
    <source>
        <strain evidence="7">HAZT.00-mixed</strain>
        <tissue evidence="7">Whole organism</tissue>
    </source>
</reference>
<evidence type="ECO:0000259" key="6">
    <source>
        <dbReference type="Pfam" id="PF00955"/>
    </source>
</evidence>
<dbReference type="EMBL" id="JQDR03001765">
    <property type="protein sequence ID" value="KAA0203372.1"/>
    <property type="molecule type" value="Genomic_DNA"/>
</dbReference>
<feature type="domain" description="Bicarbonate transporter-like transmembrane" evidence="6">
    <location>
        <begin position="17"/>
        <end position="110"/>
    </location>
</feature>
<dbReference type="GO" id="GO:0008510">
    <property type="term" value="F:sodium:bicarbonate symporter activity"/>
    <property type="evidence" value="ECO:0007669"/>
    <property type="project" value="TreeGrafter"/>
</dbReference>
<name>A0A6A0HCC7_HYAAZ</name>
<feature type="transmembrane region" description="Helical" evidence="5">
    <location>
        <begin position="26"/>
        <end position="45"/>
    </location>
</feature>
<accession>A0A6A0HCC7</accession>
<dbReference type="InterPro" id="IPR003020">
    <property type="entry name" value="HCO3_transpt_euk"/>
</dbReference>
<dbReference type="GO" id="GO:0005452">
    <property type="term" value="F:solute:inorganic anion antiporter activity"/>
    <property type="evidence" value="ECO:0007669"/>
    <property type="project" value="InterPro"/>
</dbReference>
<evidence type="ECO:0000256" key="1">
    <source>
        <dbReference type="ARBA" id="ARBA00004141"/>
    </source>
</evidence>
<dbReference type="GO" id="GO:0006820">
    <property type="term" value="P:monoatomic anion transport"/>
    <property type="evidence" value="ECO:0007669"/>
    <property type="project" value="InterPro"/>
</dbReference>
<feature type="transmembrane region" description="Helical" evidence="5">
    <location>
        <begin position="74"/>
        <end position="93"/>
    </location>
</feature>
<dbReference type="GO" id="GO:0051453">
    <property type="term" value="P:regulation of intracellular pH"/>
    <property type="evidence" value="ECO:0007669"/>
    <property type="project" value="TreeGrafter"/>
</dbReference>
<keyword evidence="4 5" id="KW-0472">Membrane</keyword>
<evidence type="ECO:0000256" key="5">
    <source>
        <dbReference type="SAM" id="Phobius"/>
    </source>
</evidence>
<dbReference type="Pfam" id="PF00955">
    <property type="entry name" value="HCO3_cotransp"/>
    <property type="match status" value="1"/>
</dbReference>
<keyword evidence="2 5" id="KW-0812">Transmembrane</keyword>
<evidence type="ECO:0000256" key="2">
    <source>
        <dbReference type="ARBA" id="ARBA00022692"/>
    </source>
</evidence>
<reference evidence="7" key="3">
    <citation type="submission" date="2019-06" db="EMBL/GenBank/DDBJ databases">
        <authorList>
            <person name="Poynton C."/>
            <person name="Hasenbein S."/>
            <person name="Benoit J.B."/>
            <person name="Sepulveda M.S."/>
            <person name="Poelchau M.F."/>
            <person name="Murali S.C."/>
            <person name="Chen S."/>
            <person name="Glastad K.M."/>
            <person name="Werren J.H."/>
            <person name="Vineis J.H."/>
            <person name="Bowen J.L."/>
            <person name="Friedrich M."/>
            <person name="Jones J."/>
            <person name="Robertson H.M."/>
            <person name="Feyereisen R."/>
            <person name="Mechler-Hickson A."/>
            <person name="Mathers N."/>
            <person name="Lee C.E."/>
            <person name="Colbourne J.K."/>
            <person name="Biales A."/>
            <person name="Johnston J.S."/>
            <person name="Wellborn G.A."/>
            <person name="Rosendale A.J."/>
            <person name="Cridge A.G."/>
            <person name="Munoz-Torres M.C."/>
            <person name="Bain P.A."/>
            <person name="Manny A.R."/>
            <person name="Major K.M."/>
            <person name="Lambert F.N."/>
            <person name="Vulpe C.D."/>
            <person name="Tuck P."/>
            <person name="Blalock B.J."/>
            <person name="Lin Y.-Y."/>
            <person name="Smith M.E."/>
            <person name="Ochoa-Acuna H."/>
            <person name="Chen M.-J.M."/>
            <person name="Childers C.P."/>
            <person name="Qu J."/>
            <person name="Dugan S."/>
            <person name="Lee S.L."/>
            <person name="Chao H."/>
            <person name="Dinh H."/>
            <person name="Han Y."/>
            <person name="Doddapaneni H."/>
            <person name="Worley K.C."/>
            <person name="Muzny D.M."/>
            <person name="Gibbs R.A."/>
            <person name="Richards S."/>
        </authorList>
    </citation>
    <scope>NUCLEOTIDE SEQUENCE</scope>
    <source>
        <strain evidence="7">HAZT.00-mixed</strain>
        <tissue evidence="7">Whole organism</tissue>
    </source>
</reference>
<keyword evidence="3 5" id="KW-1133">Transmembrane helix</keyword>